<proteinExistence type="predicted"/>
<accession>A0A5J5GK31</accession>
<evidence type="ECO:0000313" key="3">
    <source>
        <dbReference type="Proteomes" id="UP000367750"/>
    </source>
</evidence>
<sequence>MLVPQLYLNGACTEAMELYRQAFGAKTESVMYDPQEEPGTVVIHAEMNILGSRIMLSDFGGTGRASAESTMEIVAICADEAELRQAYQVLEPGSETVTPIGPTFYSSCLVQLVDRFGVKWCLMV</sequence>
<feature type="domain" description="Glyoxalase/fosfomycin resistance/dioxygenase" evidence="1">
    <location>
        <begin position="13"/>
        <end position="122"/>
    </location>
</feature>
<keyword evidence="3" id="KW-1185">Reference proteome</keyword>
<name>A0A5J5GK31_9BACL</name>
<dbReference type="SUPFAM" id="SSF54593">
    <property type="entry name" value="Glyoxalase/Bleomycin resistance protein/Dihydroxybiphenyl dioxygenase"/>
    <property type="match status" value="1"/>
</dbReference>
<evidence type="ECO:0000313" key="2">
    <source>
        <dbReference type="EMBL" id="KAA9008609.1"/>
    </source>
</evidence>
<evidence type="ECO:0000259" key="1">
    <source>
        <dbReference type="Pfam" id="PF00903"/>
    </source>
</evidence>
<dbReference type="OrthoDB" id="9806473at2"/>
<dbReference type="Proteomes" id="UP000367750">
    <property type="component" value="Unassembled WGS sequence"/>
</dbReference>
<dbReference type="Gene3D" id="3.10.180.10">
    <property type="entry name" value="2,3-Dihydroxybiphenyl 1,2-Dioxygenase, domain 1"/>
    <property type="match status" value="1"/>
</dbReference>
<organism evidence="2 3">
    <name type="scientific">Paenibacillus spiritus</name>
    <dbReference type="NCBI Taxonomy" id="2496557"/>
    <lineage>
        <taxon>Bacteria</taxon>
        <taxon>Bacillati</taxon>
        <taxon>Bacillota</taxon>
        <taxon>Bacilli</taxon>
        <taxon>Bacillales</taxon>
        <taxon>Paenibacillaceae</taxon>
        <taxon>Paenibacillus</taxon>
    </lineage>
</organism>
<protein>
    <recommendedName>
        <fullName evidence="1">Glyoxalase/fosfomycin resistance/dioxygenase domain-containing protein</fullName>
    </recommendedName>
</protein>
<dbReference type="InterPro" id="IPR004360">
    <property type="entry name" value="Glyas_Fos-R_dOase_dom"/>
</dbReference>
<dbReference type="PANTHER" id="PTHR33990">
    <property type="entry name" value="PROTEIN YJDN-RELATED"/>
    <property type="match status" value="1"/>
</dbReference>
<gene>
    <name evidence="2" type="ORF">F4V43_00290</name>
</gene>
<comment type="caution">
    <text evidence="2">The sequence shown here is derived from an EMBL/GenBank/DDBJ whole genome shotgun (WGS) entry which is preliminary data.</text>
</comment>
<dbReference type="PANTHER" id="PTHR33990:SF1">
    <property type="entry name" value="PROTEIN YJDN"/>
    <property type="match status" value="1"/>
</dbReference>
<dbReference type="Pfam" id="PF00903">
    <property type="entry name" value="Glyoxalase"/>
    <property type="match status" value="1"/>
</dbReference>
<reference evidence="2 3" key="1">
    <citation type="submission" date="2019-09" db="EMBL/GenBank/DDBJ databases">
        <title>Bacillus ochoae sp. nov., Paenibacillus whitsoniae sp. nov., Paenibacillus spiritus sp. nov. Isolated from the Mars Exploration Rover during spacecraft assembly.</title>
        <authorList>
            <person name="Seuylemezian A."/>
            <person name="Vaishampayan P."/>
        </authorList>
    </citation>
    <scope>NUCLEOTIDE SEQUENCE [LARGE SCALE GENOMIC DNA]</scope>
    <source>
        <strain evidence="2 3">MER_111</strain>
    </source>
</reference>
<dbReference type="InterPro" id="IPR029068">
    <property type="entry name" value="Glyas_Bleomycin-R_OHBP_Dase"/>
</dbReference>
<dbReference type="EMBL" id="VYKK01000001">
    <property type="protein sequence ID" value="KAA9008609.1"/>
    <property type="molecule type" value="Genomic_DNA"/>
</dbReference>
<dbReference type="AlphaFoldDB" id="A0A5J5GK31"/>
<dbReference type="RefSeq" id="WP_150456240.1">
    <property type="nucleotide sequence ID" value="NZ_VYKK01000001.1"/>
</dbReference>